<organism evidence="4 6">
    <name type="scientific">Bursaphelenchus xylophilus</name>
    <name type="common">Pinewood nematode worm</name>
    <name type="synonym">Aphelenchoides xylophilus</name>
    <dbReference type="NCBI Taxonomy" id="6326"/>
    <lineage>
        <taxon>Eukaryota</taxon>
        <taxon>Metazoa</taxon>
        <taxon>Ecdysozoa</taxon>
        <taxon>Nematoda</taxon>
        <taxon>Chromadorea</taxon>
        <taxon>Rhabditida</taxon>
        <taxon>Tylenchina</taxon>
        <taxon>Tylenchomorpha</taxon>
        <taxon>Aphelenchoidea</taxon>
        <taxon>Aphelenchoididae</taxon>
        <taxon>Bursaphelenchus</taxon>
    </lineage>
</organism>
<dbReference type="EMBL" id="CAJFDI010000003">
    <property type="protein sequence ID" value="CAD5222388.1"/>
    <property type="molecule type" value="Genomic_DNA"/>
</dbReference>
<feature type="compositionally biased region" description="Basic and acidic residues" evidence="1">
    <location>
        <begin position="170"/>
        <end position="181"/>
    </location>
</feature>
<dbReference type="AlphaFoldDB" id="A0A1I7SQL4"/>
<keyword evidence="5" id="KW-1185">Reference proteome</keyword>
<evidence type="ECO:0000313" key="3">
    <source>
        <dbReference type="EMBL" id="CAG9110063.1"/>
    </source>
</evidence>
<protein>
    <submittedName>
        <fullName evidence="2">(pine wood nematode) hypothetical protein</fullName>
    </submittedName>
</protein>
<feature type="region of interest" description="Disordered" evidence="1">
    <location>
        <begin position="168"/>
        <end position="202"/>
    </location>
</feature>
<dbReference type="EMBL" id="CAJFCV020000003">
    <property type="protein sequence ID" value="CAG9110063.1"/>
    <property type="molecule type" value="Genomic_DNA"/>
</dbReference>
<gene>
    <name evidence="2" type="ORF">BXYJ_LOCUS7356</name>
</gene>
<evidence type="ECO:0000313" key="2">
    <source>
        <dbReference type="EMBL" id="CAD5222388.1"/>
    </source>
</evidence>
<proteinExistence type="predicted"/>
<evidence type="ECO:0000313" key="4">
    <source>
        <dbReference type="Proteomes" id="UP000095284"/>
    </source>
</evidence>
<dbReference type="WBParaSite" id="BXY_1532600.1">
    <property type="protein sequence ID" value="BXY_1532600.1"/>
    <property type="gene ID" value="BXY_1532600"/>
</dbReference>
<accession>A0A1I7SQL4</accession>
<dbReference type="Proteomes" id="UP000095284">
    <property type="component" value="Unplaced"/>
</dbReference>
<name>A0A1I7SQL4_BURXY</name>
<dbReference type="Proteomes" id="UP000582659">
    <property type="component" value="Unassembled WGS sequence"/>
</dbReference>
<evidence type="ECO:0000313" key="6">
    <source>
        <dbReference type="WBParaSite" id="BXY_1532600.1"/>
    </source>
</evidence>
<reference evidence="6" key="1">
    <citation type="submission" date="2016-11" db="UniProtKB">
        <authorList>
            <consortium name="WormBaseParasite"/>
        </authorList>
    </citation>
    <scope>IDENTIFICATION</scope>
</reference>
<sequence>MGPLISVAAMADSLMRGMRRGCASGGSALSAQEHLRAFGFCGMRCFVCVLVATQLTAMPLLPSRFLRITNHGAAVHCKCGDQRASWSALNERPKLLRLRGARHRPEQAAAAEERQCESVILSIMAATFSALNDASGTPFAPLIPINADKGMGKALRAFLVHHRRHAPQKKWGEEATKRNRQTDLFSRKKTHLPNRGMPPSTI</sequence>
<evidence type="ECO:0000256" key="1">
    <source>
        <dbReference type="SAM" id="MobiDB-lite"/>
    </source>
</evidence>
<dbReference type="Proteomes" id="UP000659654">
    <property type="component" value="Unassembled WGS sequence"/>
</dbReference>
<reference evidence="3" key="2">
    <citation type="submission" date="2020-08" db="EMBL/GenBank/DDBJ databases">
        <authorList>
            <person name="Kikuchi T."/>
        </authorList>
    </citation>
    <scope>NUCLEOTIDE SEQUENCE</scope>
    <source>
        <strain evidence="2">Ka4C1</strain>
    </source>
</reference>
<evidence type="ECO:0000313" key="5">
    <source>
        <dbReference type="Proteomes" id="UP000659654"/>
    </source>
</evidence>